<gene>
    <name evidence="7" type="ORF">IDH44_18505</name>
</gene>
<keyword evidence="8" id="KW-1185">Reference proteome</keyword>
<evidence type="ECO:0000256" key="1">
    <source>
        <dbReference type="ARBA" id="ARBA00001947"/>
    </source>
</evidence>
<dbReference type="InterPro" id="IPR003785">
    <property type="entry name" value="Creatininase/forma_Hydrolase"/>
</dbReference>
<dbReference type="GO" id="GO:0046872">
    <property type="term" value="F:metal ion binding"/>
    <property type="evidence" value="ECO:0007669"/>
    <property type="project" value="UniProtKB-KW"/>
</dbReference>
<comment type="similarity">
    <text evidence="5">Belongs to the creatininase superfamily.</text>
</comment>
<dbReference type="InterPro" id="IPR024087">
    <property type="entry name" value="Creatininase-like_sf"/>
</dbReference>
<evidence type="ECO:0000256" key="4">
    <source>
        <dbReference type="ARBA" id="ARBA00022833"/>
    </source>
</evidence>
<evidence type="ECO:0000313" key="8">
    <source>
        <dbReference type="Proteomes" id="UP000621560"/>
    </source>
</evidence>
<dbReference type="GO" id="GO:0009231">
    <property type="term" value="P:riboflavin biosynthetic process"/>
    <property type="evidence" value="ECO:0007669"/>
    <property type="project" value="TreeGrafter"/>
</dbReference>
<evidence type="ECO:0000313" key="7">
    <source>
        <dbReference type="EMBL" id="MBD2847196.1"/>
    </source>
</evidence>
<dbReference type="GO" id="GO:0016811">
    <property type="term" value="F:hydrolase activity, acting on carbon-nitrogen (but not peptide) bonds, in linear amides"/>
    <property type="evidence" value="ECO:0007669"/>
    <property type="project" value="TreeGrafter"/>
</dbReference>
<keyword evidence="2" id="KW-0479">Metal-binding</keyword>
<keyword evidence="3" id="KW-0378">Hydrolase</keyword>
<dbReference type="PANTHER" id="PTHR35005:SF1">
    <property type="entry name" value="2-AMINO-5-FORMYLAMINO-6-RIBOSYLAMINOPYRIMIDIN-4(3H)-ONE 5'-MONOPHOSPHATE DEFORMYLASE"/>
    <property type="match status" value="1"/>
</dbReference>
<evidence type="ECO:0000256" key="5">
    <source>
        <dbReference type="ARBA" id="ARBA00024029"/>
    </source>
</evidence>
<organism evidence="7 8">
    <name type="scientific">Paenibacillus sabuli</name>
    <dbReference type="NCBI Taxonomy" id="2772509"/>
    <lineage>
        <taxon>Bacteria</taxon>
        <taxon>Bacillati</taxon>
        <taxon>Bacillota</taxon>
        <taxon>Bacilli</taxon>
        <taxon>Bacillales</taxon>
        <taxon>Paenibacillaceae</taxon>
        <taxon>Paenibacillus</taxon>
    </lineage>
</organism>
<dbReference type="AlphaFoldDB" id="A0A927BUR1"/>
<dbReference type="EMBL" id="JACXIZ010000034">
    <property type="protein sequence ID" value="MBD2847196.1"/>
    <property type="molecule type" value="Genomic_DNA"/>
</dbReference>
<dbReference type="Pfam" id="PF02633">
    <property type="entry name" value="Creatininase"/>
    <property type="match status" value="1"/>
</dbReference>
<evidence type="ECO:0000256" key="2">
    <source>
        <dbReference type="ARBA" id="ARBA00022723"/>
    </source>
</evidence>
<name>A0A927BUR1_9BACL</name>
<dbReference type="Proteomes" id="UP000621560">
    <property type="component" value="Unassembled WGS sequence"/>
</dbReference>
<dbReference type="SUPFAM" id="SSF102215">
    <property type="entry name" value="Creatininase"/>
    <property type="match status" value="1"/>
</dbReference>
<evidence type="ECO:0000256" key="3">
    <source>
        <dbReference type="ARBA" id="ARBA00022801"/>
    </source>
</evidence>
<protein>
    <submittedName>
        <fullName evidence="7">Creatininase family protein</fullName>
    </submittedName>
</protein>
<proteinExistence type="inferred from homology"/>
<comment type="caution">
    <text evidence="7">The sequence shown here is derived from an EMBL/GenBank/DDBJ whole genome shotgun (WGS) entry which is preliminary data.</text>
</comment>
<feature type="region of interest" description="Disordered" evidence="6">
    <location>
        <begin position="1"/>
        <end position="21"/>
    </location>
</feature>
<dbReference type="Gene3D" id="3.40.50.10310">
    <property type="entry name" value="Creatininase"/>
    <property type="match status" value="1"/>
</dbReference>
<reference evidence="7" key="1">
    <citation type="submission" date="2020-09" db="EMBL/GenBank/DDBJ databases">
        <title>A novel bacterium of genus Paenibacillus, isolated from South China Sea.</title>
        <authorList>
            <person name="Huang H."/>
            <person name="Mo K."/>
            <person name="Hu Y."/>
        </authorList>
    </citation>
    <scope>NUCLEOTIDE SEQUENCE</scope>
    <source>
        <strain evidence="7">IB182496</strain>
    </source>
</reference>
<sequence>MDGGAGQVAGEAASQHAGGGTQSDKVAWSELLPHAFKARLAERPLVYLPLGLCEPHGQISAFGLDTRKAEHLCYTVARSHGGIVAPTHEYHIHENGPSAGFLEANIGETNPHFTGVPSFIFFHFLLYQLRAFHNAGFAGAIVLSGHGGAHIGDLKRVTAAFAETFDFPVWYGTDFELAGDAYPGDHAGKYEISVMMHLHPEGIDWDRAALEAQPGSGGRFALGPDAGEASAAHGARIVEACAAALGELSDKMAAGYGGAAALEEAERRALIGYDEIEVLWRRLSSQDDWASIRPREGQQPVAEQSRWKPYEYARMR</sequence>
<keyword evidence="4" id="KW-0862">Zinc</keyword>
<dbReference type="PANTHER" id="PTHR35005">
    <property type="entry name" value="3-DEHYDRO-SCYLLO-INOSOSE HYDROLASE"/>
    <property type="match status" value="1"/>
</dbReference>
<evidence type="ECO:0000256" key="6">
    <source>
        <dbReference type="SAM" id="MobiDB-lite"/>
    </source>
</evidence>
<comment type="cofactor">
    <cofactor evidence="1">
        <name>Zn(2+)</name>
        <dbReference type="ChEBI" id="CHEBI:29105"/>
    </cofactor>
</comment>
<accession>A0A927BUR1</accession>